<dbReference type="OrthoDB" id="9810718at2"/>
<reference evidence="1 2" key="1">
    <citation type="journal article" date="2018" name="Vet. Microbiol.">
        <title>Characterisation of Staphylococcus felis isolated from cats using whole genome sequencing.</title>
        <authorList>
            <person name="Worthing K."/>
            <person name="Pang S."/>
            <person name="Trott D.J."/>
            <person name="Abraham S."/>
            <person name="Coombs G.W."/>
            <person name="Jordan D."/>
            <person name="McIntyre L."/>
            <person name="Davies M.R."/>
            <person name="Norris J."/>
        </authorList>
    </citation>
    <scope>NUCLEOTIDE SEQUENCE [LARGE SCALE GENOMIC DNA]</scope>
    <source>
        <strain evidence="1 2">F9</strain>
    </source>
</reference>
<keyword evidence="1" id="KW-0808">Transferase</keyword>
<dbReference type="EMBL" id="QKXQ01000124">
    <property type="protein sequence ID" value="REH98973.1"/>
    <property type="molecule type" value="Genomic_DNA"/>
</dbReference>
<dbReference type="InterPro" id="IPR008928">
    <property type="entry name" value="6-hairpin_glycosidase_sf"/>
</dbReference>
<gene>
    <name evidence="1" type="ORF">DOS83_02910</name>
</gene>
<dbReference type="GO" id="GO:0005975">
    <property type="term" value="P:carbohydrate metabolic process"/>
    <property type="evidence" value="ECO:0007669"/>
    <property type="project" value="InterPro"/>
</dbReference>
<dbReference type="Proteomes" id="UP000256562">
    <property type="component" value="Unassembled WGS sequence"/>
</dbReference>
<dbReference type="RefSeq" id="WP_115903750.1">
    <property type="nucleotide sequence ID" value="NZ_QKXK01000151.1"/>
</dbReference>
<comment type="caution">
    <text evidence="1">The sequence shown here is derived from an EMBL/GenBank/DDBJ whole genome shotgun (WGS) entry which is preliminary data.</text>
</comment>
<dbReference type="GO" id="GO:0016740">
    <property type="term" value="F:transferase activity"/>
    <property type="evidence" value="ECO:0007669"/>
    <property type="project" value="UniProtKB-KW"/>
</dbReference>
<sequence length="539" mass="63998">MILETTLNNLVHKIDELHDGYSKVFVSLGNENSKAYVRLIKNTNHLKSQLMKQTQKYKKKNGLFPKWIKVDVVTGEETMTFDRVEKMLINTRRNYIDFGFVLDQQWQLAFLPEEINANAFVRPSKKDKNSKEIAENNITHYLKNYRKLNINFKVEDFRNEDVVVFQTKGYFVEGDTILELHSTDGMKGIRKIEDLHTEIDQLISTSTTFLKNEIQPNGEYIYGYFPHFDRKINYYNILRHSSSTYALTEGLSYLNEDVSIVRKPLNYIIENCLLEKEDEAYIFDKTNGINEIKLGQNAAFIFAVCEYIKMNPDENYYLKYAQKVAKGILSMINMNSMDFIHVLNYPDLSIKERFRVIYYEGETALALLRLYQVDGHSEWLETVEKIFEKFINEGYWKYHDHWLGYCTNELVKIVPKEQYYTFGIKNVANYLDFIYQRETTFPTFLELLMATYHLIQDAKRNGFEDLVQSLIDEEQLLSTIHRRADYQRTGYFYPEIAMYFKNPKRILGSFFIKHHGFRVRIDDIEHYLSGYIQYQKVFK</sequence>
<accession>A0A3E0IRM9</accession>
<evidence type="ECO:0000313" key="2">
    <source>
        <dbReference type="Proteomes" id="UP000256562"/>
    </source>
</evidence>
<name>A0A3E0IRM9_9STAP</name>
<dbReference type="SUPFAM" id="SSF48208">
    <property type="entry name" value="Six-hairpin glycosidases"/>
    <property type="match status" value="1"/>
</dbReference>
<protein>
    <submittedName>
        <fullName evidence="1">Poly(Glycerol-phosphate) alpha-glucosyltransferase</fullName>
    </submittedName>
</protein>
<evidence type="ECO:0000313" key="1">
    <source>
        <dbReference type="EMBL" id="REH98973.1"/>
    </source>
</evidence>
<proteinExistence type="predicted"/>
<dbReference type="AlphaFoldDB" id="A0A3E0IRM9"/>
<organism evidence="1 2">
    <name type="scientific">Staphylococcus felis</name>
    <dbReference type="NCBI Taxonomy" id="46127"/>
    <lineage>
        <taxon>Bacteria</taxon>
        <taxon>Bacillati</taxon>
        <taxon>Bacillota</taxon>
        <taxon>Bacilli</taxon>
        <taxon>Bacillales</taxon>
        <taxon>Staphylococcaceae</taxon>
        <taxon>Staphylococcus</taxon>
    </lineage>
</organism>